<keyword evidence="14" id="KW-0732">Signal</keyword>
<dbReference type="Gene3D" id="2.70.98.110">
    <property type="entry name" value="Glycosyl hydrolase family 63, N-terminal domain"/>
    <property type="match status" value="1"/>
</dbReference>
<keyword evidence="4 12" id="KW-0378">Hydrolase</keyword>
<evidence type="ECO:0000256" key="8">
    <source>
        <dbReference type="ARBA" id="ARBA00023136"/>
    </source>
</evidence>
<reference evidence="17" key="1">
    <citation type="journal article" date="2021" name="Open Biol.">
        <title>Shared evolutionary footprints suggest mitochondrial oxidative damage underlies multiple complex I losses in fungi.</title>
        <authorList>
            <person name="Schikora-Tamarit M.A."/>
            <person name="Marcet-Houben M."/>
            <person name="Nosek J."/>
            <person name="Gabaldon T."/>
        </authorList>
    </citation>
    <scope>NUCLEOTIDE SEQUENCE</scope>
    <source>
        <strain evidence="17">CBS6341</strain>
    </source>
</reference>
<dbReference type="InterPro" id="IPR031631">
    <property type="entry name" value="Glyco_hydro_63N"/>
</dbReference>
<keyword evidence="7" id="KW-1133">Transmembrane helix</keyword>
<dbReference type="GO" id="GO:0006487">
    <property type="term" value="P:protein N-linked glycosylation"/>
    <property type="evidence" value="ECO:0007669"/>
    <property type="project" value="UniProtKB-UniRule"/>
</dbReference>
<evidence type="ECO:0000256" key="13">
    <source>
        <dbReference type="RuleBase" id="RU369107"/>
    </source>
</evidence>
<comment type="catalytic activity">
    <reaction evidence="12">
        <text>N(4)-(alpha-D-Glc-(1-&gt;2)-alpha-D-Glc-(1-&gt;3)-alpha-D-Glc-(1-&gt;3)-alpha-D-Man-(1-&gt;2)-alpha-D-Man-(1-&gt;2)-alpha-D-Man-(1-&gt;3)-[alpha-D-Man-(1-&gt;2)-alpha-D-Man-(1-&gt;3)-[alpha-D-Man-(1-&gt;2)-alpha-D-Man-(1-&gt;6)]-alpha-D-Man-(1-&gt;6)]-beta-D-Man-(1-&gt;4)-beta-D-GlcNAc-(1-&gt;4)-beta-D-GlcNAc)-L-asparaginyl-[protein] + H2O = N(4)-(alpha-D-Glc-(1-&gt;3)-alpha-D-Glc-(1-&gt;3)-alpha-D-Man-(1-&gt;2)-alpha-D-Man-(1-&gt;2)-alpha-D-Man-(1-&gt;3)-[alpha-D-Man-(1-&gt;2)-alpha-D-Man-(1-&gt;3)-[alpha-D-Man-(1-&gt;2)-alpha-D-Man-(1-&gt;6)]-alpha-D-Man-(1-&gt;6)]-beta-D-Man-(1-&gt;4)-beta-D-GlcNAc-(1-&gt;4)-beta-D-GlcNAc)-L-asparaginyl-[protein] + beta-D-glucose</text>
        <dbReference type="Rhea" id="RHEA:55988"/>
        <dbReference type="Rhea" id="RHEA-COMP:12806"/>
        <dbReference type="Rhea" id="RHEA-COMP:14355"/>
        <dbReference type="ChEBI" id="CHEBI:15377"/>
        <dbReference type="ChEBI" id="CHEBI:15903"/>
        <dbReference type="ChEBI" id="CHEBI:59082"/>
        <dbReference type="ChEBI" id="CHEBI:132537"/>
        <dbReference type="EC" id="3.2.1.106"/>
    </reaction>
</comment>
<dbReference type="PANTHER" id="PTHR10412">
    <property type="entry name" value="MANNOSYL-OLIGOSACCHARIDE GLUCOSIDASE"/>
    <property type="match status" value="1"/>
</dbReference>
<dbReference type="OrthoDB" id="410058at2759"/>
<comment type="caution">
    <text evidence="17">The sequence shown here is derived from an EMBL/GenBank/DDBJ whole genome shotgun (WGS) entry which is preliminary data.</text>
</comment>
<evidence type="ECO:0000256" key="11">
    <source>
        <dbReference type="ARBA" id="ARBA00038888"/>
    </source>
</evidence>
<evidence type="ECO:0000256" key="1">
    <source>
        <dbReference type="ARBA" id="ARBA00004648"/>
    </source>
</evidence>
<keyword evidence="6" id="KW-0735">Signal-anchor</keyword>
<keyword evidence="3" id="KW-0812">Transmembrane</keyword>
<feature type="signal peptide" evidence="14">
    <location>
        <begin position="1"/>
        <end position="21"/>
    </location>
</feature>
<reference evidence="17" key="2">
    <citation type="submission" date="2021-01" db="EMBL/GenBank/DDBJ databases">
        <authorList>
            <person name="Schikora-Tamarit M.A."/>
        </authorList>
    </citation>
    <scope>NUCLEOTIDE SEQUENCE</scope>
    <source>
        <strain evidence="17">CBS6341</strain>
    </source>
</reference>
<keyword evidence="18" id="KW-1185">Reference proteome</keyword>
<comment type="subcellular location">
    <subcellularLocation>
        <location evidence="1 12">Endoplasmic reticulum membrane</location>
        <topology evidence="1 12">Single-pass type II membrane protein</topology>
    </subcellularLocation>
</comment>
<evidence type="ECO:0000259" key="15">
    <source>
        <dbReference type="Pfam" id="PF03200"/>
    </source>
</evidence>
<dbReference type="AlphaFoldDB" id="A0A9P8P372"/>
<keyword evidence="9 13" id="KW-0325">Glycoprotein</keyword>
<dbReference type="Proteomes" id="UP000769528">
    <property type="component" value="Unassembled WGS sequence"/>
</dbReference>
<keyword evidence="5 12" id="KW-0256">Endoplasmic reticulum</keyword>
<proteinExistence type="inferred from homology"/>
<keyword evidence="10 12" id="KW-0326">Glycosidase</keyword>
<evidence type="ECO:0000256" key="6">
    <source>
        <dbReference type="ARBA" id="ARBA00022968"/>
    </source>
</evidence>
<dbReference type="GO" id="GO:0005789">
    <property type="term" value="C:endoplasmic reticulum membrane"/>
    <property type="evidence" value="ECO:0007669"/>
    <property type="project" value="UniProtKB-SubCell"/>
</dbReference>
<evidence type="ECO:0000259" key="16">
    <source>
        <dbReference type="Pfam" id="PF16923"/>
    </source>
</evidence>
<dbReference type="Gene3D" id="1.50.10.10">
    <property type="match status" value="1"/>
</dbReference>
<sequence>MKVVEFIWYFFLLFDNLLVSCSELNLVEDYQKLTERSLLWGPYRPNAYFGVRPRIPHSLISGLFWFNSDNLENINRIRHYCDQSLDFQGFGWTKYDPRIGGEQIFKDNEFGIDITTNFVKNENGNWAVKVKGVPRPGFENKSTSIVFYTGLESESDEDMLVSVEGQPPNGFDKGETVKLIGISKDFGEFEVSINDGPSTNVHKKLNKRKILNPSIDPSKTHYVSLNAPNDNVWKAADIFNILIQNSIKELASQFPGSDINPDPNSLLSLRNVDGFEGNLHFVQKIFTGAFEFDIIFNIENSEKKYSFDKLGSEIESSLVQFDEKFDRKFQLQAPFKGDSKYEIFSKEIISNLLGGLGYYYGDHLVDRDSEFNEETYEKIELKGEFEGPYELFTASPSRTFFPRGFYWDEGFHLIPLLEYDLDLTLEILKSWFNLIDEDGWIAREQILGPEARSKVPKEFQVQSPKIANPPTLMLVFMNLLEKLKKEQFNQFGGIDEPKQIIESLNEFSENDIFNGESHLKHPQLLIDYVKKIYPKLQKHYEWFRKTQKGELEEFDRFPRARDEAYRWRGRTYTHCLPSGLDDYPRASIPDVGELNVDLISWIGIMTKSMREIAELIGFDQDAAKYKEIESNIKQNIEDIHWSEDDKSYCDVSVDENDEDIFICNKGYITLFPFLLKQIEPGHDSFKHIIELLSDPEELYTNYGIRSLSKANEFYKTGEDYWRSPIWYPINYLILESLQYYGQSFKEDEKLYQLANQTYSQTRLNLVNNAYKQWKKTGYVYEQYDDTNGKPRGAKHFTGWTALVATIMTMPETL</sequence>
<organism evidence="17 18">
    <name type="scientific">Wickerhamomyces mucosus</name>
    <dbReference type="NCBI Taxonomy" id="1378264"/>
    <lineage>
        <taxon>Eukaryota</taxon>
        <taxon>Fungi</taxon>
        <taxon>Dikarya</taxon>
        <taxon>Ascomycota</taxon>
        <taxon>Saccharomycotina</taxon>
        <taxon>Saccharomycetes</taxon>
        <taxon>Phaffomycetales</taxon>
        <taxon>Wickerhamomycetaceae</taxon>
        <taxon>Wickerhamomyces</taxon>
    </lineage>
</organism>
<evidence type="ECO:0000256" key="9">
    <source>
        <dbReference type="ARBA" id="ARBA00023180"/>
    </source>
</evidence>
<protein>
    <recommendedName>
        <fullName evidence="11 12">Mannosyl-oligosaccharide glucosidase</fullName>
        <ecNumber evidence="11 12">3.2.1.106</ecNumber>
    </recommendedName>
    <alternativeName>
        <fullName evidence="13">Glucosidase I</fullName>
    </alternativeName>
</protein>
<keyword evidence="8" id="KW-0472">Membrane</keyword>
<dbReference type="PANTHER" id="PTHR10412:SF11">
    <property type="entry name" value="MANNOSYL-OLIGOSACCHARIDE GLUCOSIDASE"/>
    <property type="match status" value="1"/>
</dbReference>
<feature type="chain" id="PRO_5040414126" description="Mannosyl-oligosaccharide glucosidase" evidence="14">
    <location>
        <begin position="22"/>
        <end position="813"/>
    </location>
</feature>
<evidence type="ECO:0000256" key="14">
    <source>
        <dbReference type="SAM" id="SignalP"/>
    </source>
</evidence>
<evidence type="ECO:0000256" key="5">
    <source>
        <dbReference type="ARBA" id="ARBA00022824"/>
    </source>
</evidence>
<evidence type="ECO:0000256" key="10">
    <source>
        <dbReference type="ARBA" id="ARBA00023295"/>
    </source>
</evidence>
<dbReference type="Pfam" id="PF03200">
    <property type="entry name" value="Glyco_hydro_63"/>
    <property type="match status" value="1"/>
</dbReference>
<comment type="pathway">
    <text evidence="13">Glycan metabolism; N-glycan degradation.</text>
</comment>
<dbReference type="InterPro" id="IPR038518">
    <property type="entry name" value="Glyco_hydro_63N_sf"/>
</dbReference>
<comment type="similarity">
    <text evidence="2 12">Belongs to the glycosyl hydrolase 63 family.</text>
</comment>
<dbReference type="SUPFAM" id="SSF48208">
    <property type="entry name" value="Six-hairpin glycosidases"/>
    <property type="match status" value="1"/>
</dbReference>
<dbReference type="InterPro" id="IPR004888">
    <property type="entry name" value="Glycoside_hydrolase_63"/>
</dbReference>
<evidence type="ECO:0000256" key="3">
    <source>
        <dbReference type="ARBA" id="ARBA00022692"/>
    </source>
</evidence>
<dbReference type="GO" id="GO:0009311">
    <property type="term" value="P:oligosaccharide metabolic process"/>
    <property type="evidence" value="ECO:0007669"/>
    <property type="project" value="UniProtKB-UniRule"/>
</dbReference>
<dbReference type="InterPro" id="IPR031335">
    <property type="entry name" value="Glyco_hydro_63_C"/>
</dbReference>
<evidence type="ECO:0000256" key="12">
    <source>
        <dbReference type="RuleBase" id="RU368089"/>
    </source>
</evidence>
<evidence type="ECO:0000256" key="2">
    <source>
        <dbReference type="ARBA" id="ARBA00010833"/>
    </source>
</evidence>
<dbReference type="InterPro" id="IPR008928">
    <property type="entry name" value="6-hairpin_glycosidase_sf"/>
</dbReference>
<dbReference type="EMBL" id="JAEUBF010001473">
    <property type="protein sequence ID" value="KAH3664352.1"/>
    <property type="molecule type" value="Genomic_DNA"/>
</dbReference>
<accession>A0A9P8P372</accession>
<comment type="function">
    <text evidence="12">Cleaves the distal alpha 1,2-linked glucose residue from the Glc(3)Man(9)GlcNAc(2) oligosaccharide precursor.</text>
</comment>
<feature type="domain" description="Glycosyl hydrolase family 63 C-terminal" evidence="15">
    <location>
        <begin position="308"/>
        <end position="808"/>
    </location>
</feature>
<dbReference type="Pfam" id="PF16923">
    <property type="entry name" value="Glyco_hydro_63N"/>
    <property type="match status" value="1"/>
</dbReference>
<evidence type="ECO:0000256" key="7">
    <source>
        <dbReference type="ARBA" id="ARBA00022989"/>
    </source>
</evidence>
<evidence type="ECO:0000313" key="18">
    <source>
        <dbReference type="Proteomes" id="UP000769528"/>
    </source>
</evidence>
<gene>
    <name evidence="17" type="ORF">WICMUC_005737</name>
</gene>
<name>A0A9P8P372_9ASCO</name>
<evidence type="ECO:0000256" key="4">
    <source>
        <dbReference type="ARBA" id="ARBA00022801"/>
    </source>
</evidence>
<dbReference type="InterPro" id="IPR012341">
    <property type="entry name" value="6hp_glycosidase-like_sf"/>
</dbReference>
<feature type="domain" description="Glycosyl hydrolase family 63 N-terminal" evidence="16">
    <location>
        <begin position="37"/>
        <end position="264"/>
    </location>
</feature>
<dbReference type="EC" id="3.2.1.106" evidence="11 12"/>
<evidence type="ECO:0000313" key="17">
    <source>
        <dbReference type="EMBL" id="KAH3664352.1"/>
    </source>
</evidence>
<dbReference type="GO" id="GO:0004573">
    <property type="term" value="F:Glc3Man9GlcNAc2 oligosaccharide glucosidase activity"/>
    <property type="evidence" value="ECO:0007669"/>
    <property type="project" value="UniProtKB-UniRule"/>
</dbReference>